<reference evidence="6" key="1">
    <citation type="submission" date="2018-05" db="EMBL/GenBank/DDBJ databases">
        <title>Genome Sequencing of selected type strains of the family Eggerthellaceae.</title>
        <authorList>
            <person name="Danylec N."/>
            <person name="Stoll D.A."/>
            <person name="Doetsch A."/>
            <person name="Huch M."/>
        </authorList>
    </citation>
    <scope>NUCLEOTIDE SEQUENCE [LARGE SCALE GENOMIC DNA]</scope>
    <source>
        <strain evidence="6">DSM 24851</strain>
    </source>
</reference>
<keyword evidence="1" id="KW-0805">Transcription regulation</keyword>
<dbReference type="Pfam" id="PF01638">
    <property type="entry name" value="HxlR"/>
    <property type="match status" value="1"/>
</dbReference>
<dbReference type="Proteomes" id="UP000269591">
    <property type="component" value="Unassembled WGS sequence"/>
</dbReference>
<dbReference type="PANTHER" id="PTHR33204">
    <property type="entry name" value="TRANSCRIPTIONAL REGULATOR, MARR FAMILY"/>
    <property type="match status" value="1"/>
</dbReference>
<dbReference type="EMBL" id="QIBX01000006">
    <property type="protein sequence ID" value="RNL40492.1"/>
    <property type="molecule type" value="Genomic_DNA"/>
</dbReference>
<dbReference type="InterPro" id="IPR002577">
    <property type="entry name" value="HTH_HxlR"/>
</dbReference>
<dbReference type="OrthoDB" id="9792527at2"/>
<evidence type="ECO:0000259" key="4">
    <source>
        <dbReference type="PROSITE" id="PS51118"/>
    </source>
</evidence>
<evidence type="ECO:0000256" key="1">
    <source>
        <dbReference type="ARBA" id="ARBA00023015"/>
    </source>
</evidence>
<dbReference type="Gene3D" id="1.10.10.10">
    <property type="entry name" value="Winged helix-like DNA-binding domain superfamily/Winged helix DNA-binding domain"/>
    <property type="match status" value="1"/>
</dbReference>
<evidence type="ECO:0000256" key="3">
    <source>
        <dbReference type="ARBA" id="ARBA00023163"/>
    </source>
</evidence>
<dbReference type="GO" id="GO:0003677">
    <property type="term" value="F:DNA binding"/>
    <property type="evidence" value="ECO:0007669"/>
    <property type="project" value="UniProtKB-KW"/>
</dbReference>
<organism evidence="5 6">
    <name type="scientific">Slackia equolifaciens</name>
    <dbReference type="NCBI Taxonomy" id="498718"/>
    <lineage>
        <taxon>Bacteria</taxon>
        <taxon>Bacillati</taxon>
        <taxon>Actinomycetota</taxon>
        <taxon>Coriobacteriia</taxon>
        <taxon>Eggerthellales</taxon>
        <taxon>Eggerthellaceae</taxon>
        <taxon>Slackia</taxon>
    </lineage>
</organism>
<keyword evidence="2" id="KW-0238">DNA-binding</keyword>
<sequence>MEPNMSYEEFEERVSSVILTEQGNCPVISTIKILQGKWKLQVIYELCIKSSLRFNELKRMMPAITNTMLSGTLRELEENGLIDRVQYNEMPLRVEYSLTEKGRDLMPVFYALAQWGLKYIP</sequence>
<dbReference type="RefSeq" id="WP_123208644.1">
    <property type="nucleotide sequence ID" value="NZ_JBHTHO010000005.1"/>
</dbReference>
<proteinExistence type="predicted"/>
<keyword evidence="3" id="KW-0804">Transcription</keyword>
<gene>
    <name evidence="5" type="ORF">DMP06_05015</name>
</gene>
<comment type="caution">
    <text evidence="5">The sequence shown here is derived from an EMBL/GenBank/DDBJ whole genome shotgun (WGS) entry which is preliminary data.</text>
</comment>
<protein>
    <submittedName>
        <fullName evidence="5">Transcriptional regulator</fullName>
    </submittedName>
</protein>
<dbReference type="InterPro" id="IPR036388">
    <property type="entry name" value="WH-like_DNA-bd_sf"/>
</dbReference>
<dbReference type="SUPFAM" id="SSF46785">
    <property type="entry name" value="Winged helix' DNA-binding domain"/>
    <property type="match status" value="1"/>
</dbReference>
<feature type="domain" description="HTH hxlR-type" evidence="4">
    <location>
        <begin position="25"/>
        <end position="121"/>
    </location>
</feature>
<name>A0A3N0B044_9ACTN</name>
<dbReference type="PROSITE" id="PS51118">
    <property type="entry name" value="HTH_HXLR"/>
    <property type="match status" value="1"/>
</dbReference>
<evidence type="ECO:0000313" key="5">
    <source>
        <dbReference type="EMBL" id="RNL40492.1"/>
    </source>
</evidence>
<dbReference type="AlphaFoldDB" id="A0A3N0B044"/>
<evidence type="ECO:0000313" key="6">
    <source>
        <dbReference type="Proteomes" id="UP000269591"/>
    </source>
</evidence>
<dbReference type="InterPro" id="IPR036390">
    <property type="entry name" value="WH_DNA-bd_sf"/>
</dbReference>
<evidence type="ECO:0000256" key="2">
    <source>
        <dbReference type="ARBA" id="ARBA00023125"/>
    </source>
</evidence>
<accession>A0A3N0B044</accession>
<keyword evidence="6" id="KW-1185">Reference proteome</keyword>